<dbReference type="Pfam" id="PF00485">
    <property type="entry name" value="PRK"/>
    <property type="match status" value="1"/>
</dbReference>
<dbReference type="GO" id="GO:0016301">
    <property type="term" value="F:kinase activity"/>
    <property type="evidence" value="ECO:0007669"/>
    <property type="project" value="InterPro"/>
</dbReference>
<accession>A0A1G2UIT4</accession>
<evidence type="ECO:0000313" key="3">
    <source>
        <dbReference type="Proteomes" id="UP000177096"/>
    </source>
</evidence>
<dbReference type="InterPro" id="IPR006083">
    <property type="entry name" value="PRK/URK"/>
</dbReference>
<dbReference type="Gene3D" id="3.40.50.300">
    <property type="entry name" value="P-loop containing nucleotide triphosphate hydrolases"/>
    <property type="match status" value="1"/>
</dbReference>
<dbReference type="SUPFAM" id="SSF52540">
    <property type="entry name" value="P-loop containing nucleoside triphosphate hydrolases"/>
    <property type="match status" value="1"/>
</dbReference>
<dbReference type="GO" id="GO:0005524">
    <property type="term" value="F:ATP binding"/>
    <property type="evidence" value="ECO:0007669"/>
    <property type="project" value="InterPro"/>
</dbReference>
<proteinExistence type="predicted"/>
<dbReference type="PANTHER" id="PTHR10285">
    <property type="entry name" value="URIDINE KINASE"/>
    <property type="match status" value="1"/>
</dbReference>
<feature type="domain" description="Phosphoribulokinase/uridine kinase" evidence="1">
    <location>
        <begin position="29"/>
        <end position="149"/>
    </location>
</feature>
<sequence length="163" mass="19272">KYEHIKLDNYFKDPETFPMKEGFRNWELPSNLKFDELIKDLETLKSGQEVHTKSFPKKAGAQPEPITLKPKPIILVEGFMLFKEPKLKEMIDMKIYLDIHPEIMLQRRAIRFGADHITDYDTKVAIPEFLEYGITQKDETDYIVDATREQSEVIREVREIIEK</sequence>
<dbReference type="EMBL" id="MHWM01000005">
    <property type="protein sequence ID" value="OHB09301.1"/>
    <property type="molecule type" value="Genomic_DNA"/>
</dbReference>
<dbReference type="InterPro" id="IPR027417">
    <property type="entry name" value="P-loop_NTPase"/>
</dbReference>
<comment type="caution">
    <text evidence="2">The sequence shown here is derived from an EMBL/GenBank/DDBJ whole genome shotgun (WGS) entry which is preliminary data.</text>
</comment>
<evidence type="ECO:0000259" key="1">
    <source>
        <dbReference type="Pfam" id="PF00485"/>
    </source>
</evidence>
<evidence type="ECO:0000313" key="2">
    <source>
        <dbReference type="EMBL" id="OHB09301.1"/>
    </source>
</evidence>
<dbReference type="AlphaFoldDB" id="A0A1G2UIT4"/>
<feature type="non-terminal residue" evidence="2">
    <location>
        <position position="1"/>
    </location>
</feature>
<reference evidence="2 3" key="1">
    <citation type="journal article" date="2016" name="Nat. Commun.">
        <title>Thousands of microbial genomes shed light on interconnected biogeochemical processes in an aquifer system.</title>
        <authorList>
            <person name="Anantharaman K."/>
            <person name="Brown C.T."/>
            <person name="Hug L.A."/>
            <person name="Sharon I."/>
            <person name="Castelle C.J."/>
            <person name="Probst A.J."/>
            <person name="Thomas B.C."/>
            <person name="Singh A."/>
            <person name="Wilkins M.J."/>
            <person name="Karaoz U."/>
            <person name="Brodie E.L."/>
            <person name="Williams K.H."/>
            <person name="Hubbard S.S."/>
            <person name="Banfield J.F."/>
        </authorList>
    </citation>
    <scope>NUCLEOTIDE SEQUENCE [LARGE SCALE GENOMIC DNA]</scope>
</reference>
<gene>
    <name evidence="2" type="ORF">A3I86_00620</name>
</gene>
<name>A0A1G2UIT4_9BACT</name>
<organism evidence="2 3">
    <name type="scientific">Candidatus Zambryskibacteria bacterium RIFCSPLOWO2_02_FULL_39_14</name>
    <dbReference type="NCBI Taxonomy" id="1802769"/>
    <lineage>
        <taxon>Bacteria</taxon>
        <taxon>Candidatus Zambryskiibacteriota</taxon>
    </lineage>
</organism>
<protein>
    <recommendedName>
        <fullName evidence="1">Phosphoribulokinase/uridine kinase domain-containing protein</fullName>
    </recommendedName>
</protein>
<dbReference type="Proteomes" id="UP000177096">
    <property type="component" value="Unassembled WGS sequence"/>
</dbReference>